<dbReference type="Proteomes" id="UP000476310">
    <property type="component" value="Unassembled WGS sequence"/>
</dbReference>
<dbReference type="Gene3D" id="3.40.710.10">
    <property type="entry name" value="DD-peptidase/beta-lactamase superfamily"/>
    <property type="match status" value="1"/>
</dbReference>
<sequence length="231" mass="24706">MASRACRSPWKRPGECEQPTAGSVTSAPDGRCLGTRMCGSAAPRRRSWRPCCSNSSAVRPLRLTRTLTPGNWPFLPGPHARDYQQFEPGGAMADTTIAYLPFDGDADGSMISTAHDTNRFFTALVGGEFPAPAQMAEMQRTVEVPADHGTPPGTRDGLGLNWTLLSCGGGYWGHGGNGFGYMAWLASDGRSAITVSLYSRPGDEDTAVRQIRAVADLVDHVLCSSREEGTP</sequence>
<organism evidence="3 4">
    <name type="scientific">Streptomyces rhizosphaericus</name>
    <dbReference type="NCBI Taxonomy" id="114699"/>
    <lineage>
        <taxon>Bacteria</taxon>
        <taxon>Bacillati</taxon>
        <taxon>Actinomycetota</taxon>
        <taxon>Actinomycetes</taxon>
        <taxon>Kitasatosporales</taxon>
        <taxon>Streptomycetaceae</taxon>
        <taxon>Streptomyces</taxon>
        <taxon>Streptomyces violaceusniger group</taxon>
    </lineage>
</organism>
<comment type="caution">
    <text evidence="3">The sequence shown here is derived from an EMBL/GenBank/DDBJ whole genome shotgun (WGS) entry which is preliminary data.</text>
</comment>
<feature type="region of interest" description="Disordered" evidence="1">
    <location>
        <begin position="1"/>
        <end position="28"/>
    </location>
</feature>
<protein>
    <submittedName>
        <fullName evidence="3">Beta-lactamase family protein</fullName>
    </submittedName>
</protein>
<feature type="domain" description="Beta-lactamase-related" evidence="2">
    <location>
        <begin position="82"/>
        <end position="208"/>
    </location>
</feature>
<reference evidence="3" key="1">
    <citation type="submission" date="2020-02" db="EMBL/GenBank/DDBJ databases">
        <title>A new Streptomyces sp. for controlling soil-borne diseases.</title>
        <authorList>
            <person name="Li X."/>
            <person name="Tian Y."/>
            <person name="Gao K."/>
        </authorList>
    </citation>
    <scope>NUCLEOTIDE SEQUENCE [LARGE SCALE GENOMIC DNA]</scope>
    <source>
        <strain evidence="3">0250</strain>
    </source>
</reference>
<dbReference type="SUPFAM" id="SSF56601">
    <property type="entry name" value="beta-lactamase/transpeptidase-like"/>
    <property type="match status" value="1"/>
</dbReference>
<proteinExistence type="predicted"/>
<accession>A0A6G4ASB6</accession>
<dbReference type="Pfam" id="PF00144">
    <property type="entry name" value="Beta-lactamase"/>
    <property type="match status" value="1"/>
</dbReference>
<dbReference type="InterPro" id="IPR001466">
    <property type="entry name" value="Beta-lactam-related"/>
</dbReference>
<evidence type="ECO:0000256" key="1">
    <source>
        <dbReference type="SAM" id="MobiDB-lite"/>
    </source>
</evidence>
<name>A0A6G4ASB6_9ACTN</name>
<evidence type="ECO:0000259" key="2">
    <source>
        <dbReference type="Pfam" id="PF00144"/>
    </source>
</evidence>
<dbReference type="InterPro" id="IPR012338">
    <property type="entry name" value="Beta-lactam/transpept-like"/>
</dbReference>
<dbReference type="EMBL" id="JAAIKT010000057">
    <property type="protein sequence ID" value="NEW75357.1"/>
    <property type="molecule type" value="Genomic_DNA"/>
</dbReference>
<dbReference type="AlphaFoldDB" id="A0A6G4ASB6"/>
<keyword evidence="4" id="KW-1185">Reference proteome</keyword>
<evidence type="ECO:0000313" key="4">
    <source>
        <dbReference type="Proteomes" id="UP000476310"/>
    </source>
</evidence>
<gene>
    <name evidence="3" type="ORF">G4H13_34620</name>
</gene>
<evidence type="ECO:0000313" key="3">
    <source>
        <dbReference type="EMBL" id="NEW75357.1"/>
    </source>
</evidence>